<dbReference type="EMBL" id="OY660866">
    <property type="protein sequence ID" value="CAJ1053957.1"/>
    <property type="molecule type" value="Genomic_DNA"/>
</dbReference>
<organism evidence="1 2">
    <name type="scientific">Xyrichtys novacula</name>
    <name type="common">Pearly razorfish</name>
    <name type="synonym">Hemipteronotus novacula</name>
    <dbReference type="NCBI Taxonomy" id="13765"/>
    <lineage>
        <taxon>Eukaryota</taxon>
        <taxon>Metazoa</taxon>
        <taxon>Chordata</taxon>
        <taxon>Craniata</taxon>
        <taxon>Vertebrata</taxon>
        <taxon>Euteleostomi</taxon>
        <taxon>Actinopterygii</taxon>
        <taxon>Neopterygii</taxon>
        <taxon>Teleostei</taxon>
        <taxon>Neoteleostei</taxon>
        <taxon>Acanthomorphata</taxon>
        <taxon>Eupercaria</taxon>
        <taxon>Labriformes</taxon>
        <taxon>Labridae</taxon>
        <taxon>Xyrichtys</taxon>
    </lineage>
</organism>
<dbReference type="Proteomes" id="UP001178508">
    <property type="component" value="Chromosome 3"/>
</dbReference>
<dbReference type="AlphaFoldDB" id="A0AAV1EZW3"/>
<proteinExistence type="predicted"/>
<reference evidence="1" key="1">
    <citation type="submission" date="2023-08" db="EMBL/GenBank/DDBJ databases">
        <authorList>
            <person name="Alioto T."/>
            <person name="Alioto T."/>
            <person name="Gomez Garrido J."/>
        </authorList>
    </citation>
    <scope>NUCLEOTIDE SEQUENCE</scope>
</reference>
<sequence>MFPTFKPVQTNPRKPDKAAINLSSPPEFSESPTAQTLRLFVCFLRDGEVVLLDVSCSFIIGDKITHLHSWFWFWSSNDTNTQTEPSRVLTWFRQVNKPALMPAPQVSRGGRGFTYKADCGFDFVVFEEFQESADETTS</sequence>
<name>A0AAV1EZW3_XYRNO</name>
<keyword evidence="2" id="KW-1185">Reference proteome</keyword>
<gene>
    <name evidence="1" type="ORF">XNOV1_A028897</name>
</gene>
<protein>
    <submittedName>
        <fullName evidence="1">Uncharacterized protein</fullName>
    </submittedName>
</protein>
<accession>A0AAV1EZW3</accession>
<evidence type="ECO:0000313" key="1">
    <source>
        <dbReference type="EMBL" id="CAJ1053957.1"/>
    </source>
</evidence>
<evidence type="ECO:0000313" key="2">
    <source>
        <dbReference type="Proteomes" id="UP001178508"/>
    </source>
</evidence>